<feature type="transmembrane region" description="Helical" evidence="1">
    <location>
        <begin position="461"/>
        <end position="484"/>
    </location>
</feature>
<feature type="domain" description="CAAX prenyl protease 2/Lysostaphin resistance protein A-like" evidence="2">
    <location>
        <begin position="589"/>
        <end position="681"/>
    </location>
</feature>
<dbReference type="Pfam" id="PF02517">
    <property type="entry name" value="Rce1-like"/>
    <property type="match status" value="1"/>
</dbReference>
<dbReference type="OrthoDB" id="5486437at2"/>
<name>A0A518BBI5_9BACT</name>
<dbReference type="GO" id="GO:0004175">
    <property type="term" value="F:endopeptidase activity"/>
    <property type="evidence" value="ECO:0007669"/>
    <property type="project" value="UniProtKB-ARBA"/>
</dbReference>
<organism evidence="3 4">
    <name type="scientific">Kolteria novifilia</name>
    <dbReference type="NCBI Taxonomy" id="2527975"/>
    <lineage>
        <taxon>Bacteria</taxon>
        <taxon>Pseudomonadati</taxon>
        <taxon>Planctomycetota</taxon>
        <taxon>Planctomycetia</taxon>
        <taxon>Kolteriales</taxon>
        <taxon>Kolteriaceae</taxon>
        <taxon>Kolteria</taxon>
    </lineage>
</organism>
<dbReference type="GO" id="GO:0006508">
    <property type="term" value="P:proteolysis"/>
    <property type="evidence" value="ECO:0007669"/>
    <property type="project" value="UniProtKB-KW"/>
</dbReference>
<feature type="transmembrane region" description="Helical" evidence="1">
    <location>
        <begin position="496"/>
        <end position="518"/>
    </location>
</feature>
<dbReference type="PANTHER" id="PTHR43471:SF3">
    <property type="entry name" value="ABC TRANSPORTER PERMEASE PROTEIN NATB"/>
    <property type="match status" value="1"/>
</dbReference>
<feature type="transmembrane region" description="Helical" evidence="1">
    <location>
        <begin position="620"/>
        <end position="639"/>
    </location>
</feature>
<dbReference type="Pfam" id="PF12679">
    <property type="entry name" value="ABC2_membrane_2"/>
    <property type="match status" value="1"/>
</dbReference>
<feature type="transmembrane region" description="Helical" evidence="1">
    <location>
        <begin position="669"/>
        <end position="687"/>
    </location>
</feature>
<dbReference type="NCBIfam" id="NF041647">
    <property type="entry name" value="ABC_perm_CPBP"/>
    <property type="match status" value="1"/>
</dbReference>
<keyword evidence="1" id="KW-0472">Membrane</keyword>
<feature type="transmembrane region" description="Helical" evidence="1">
    <location>
        <begin position="530"/>
        <end position="551"/>
    </location>
</feature>
<reference evidence="3 4" key="1">
    <citation type="submission" date="2019-02" db="EMBL/GenBank/DDBJ databases">
        <title>Deep-cultivation of Planctomycetes and their phenomic and genomic characterization uncovers novel biology.</title>
        <authorList>
            <person name="Wiegand S."/>
            <person name="Jogler M."/>
            <person name="Boedeker C."/>
            <person name="Pinto D."/>
            <person name="Vollmers J."/>
            <person name="Rivas-Marin E."/>
            <person name="Kohn T."/>
            <person name="Peeters S.H."/>
            <person name="Heuer A."/>
            <person name="Rast P."/>
            <person name="Oberbeckmann S."/>
            <person name="Bunk B."/>
            <person name="Jeske O."/>
            <person name="Meyerdierks A."/>
            <person name="Storesund J.E."/>
            <person name="Kallscheuer N."/>
            <person name="Luecker S."/>
            <person name="Lage O.M."/>
            <person name="Pohl T."/>
            <person name="Merkel B.J."/>
            <person name="Hornburger P."/>
            <person name="Mueller R.-W."/>
            <person name="Bruemmer F."/>
            <person name="Labrenz M."/>
            <person name="Spormann A.M."/>
            <person name="Op den Camp H."/>
            <person name="Overmann J."/>
            <person name="Amann R."/>
            <person name="Jetten M.S.M."/>
            <person name="Mascher T."/>
            <person name="Medema M.H."/>
            <person name="Devos D.P."/>
            <person name="Kaster A.-K."/>
            <person name="Ovreas L."/>
            <person name="Rohde M."/>
            <person name="Galperin M.Y."/>
            <person name="Jogler C."/>
        </authorList>
    </citation>
    <scope>NUCLEOTIDE SEQUENCE [LARGE SCALE GENOMIC DNA]</scope>
    <source>
        <strain evidence="3 4">Pan216</strain>
    </source>
</reference>
<keyword evidence="3" id="KW-0378">Hydrolase</keyword>
<feature type="transmembrane region" description="Helical" evidence="1">
    <location>
        <begin position="47"/>
        <end position="70"/>
    </location>
</feature>
<evidence type="ECO:0000313" key="4">
    <source>
        <dbReference type="Proteomes" id="UP000317093"/>
    </source>
</evidence>
<keyword evidence="4" id="KW-1185">Reference proteome</keyword>
<evidence type="ECO:0000259" key="2">
    <source>
        <dbReference type="Pfam" id="PF02517"/>
    </source>
</evidence>
<keyword evidence="1" id="KW-0812">Transmembrane</keyword>
<gene>
    <name evidence="3" type="ORF">Pan216_52410</name>
</gene>
<feature type="transmembrane region" description="Helical" evidence="1">
    <location>
        <begin position="239"/>
        <end position="260"/>
    </location>
</feature>
<accession>A0A518BBI5</accession>
<dbReference type="GO" id="GO:0080120">
    <property type="term" value="P:CAAX-box protein maturation"/>
    <property type="evidence" value="ECO:0007669"/>
    <property type="project" value="UniProtKB-ARBA"/>
</dbReference>
<dbReference type="GO" id="GO:0140359">
    <property type="term" value="F:ABC-type transporter activity"/>
    <property type="evidence" value="ECO:0007669"/>
    <property type="project" value="InterPro"/>
</dbReference>
<dbReference type="EMBL" id="CP036279">
    <property type="protein sequence ID" value="QDU64351.1"/>
    <property type="molecule type" value="Genomic_DNA"/>
</dbReference>
<dbReference type="Proteomes" id="UP000317093">
    <property type="component" value="Chromosome"/>
</dbReference>
<dbReference type="RefSeq" id="WP_145262501.1">
    <property type="nucleotide sequence ID" value="NZ_CP036279.1"/>
</dbReference>
<feature type="transmembrane region" description="Helical" evidence="1">
    <location>
        <begin position="590"/>
        <end position="608"/>
    </location>
</feature>
<feature type="transmembrane region" description="Helical" evidence="1">
    <location>
        <begin position="333"/>
        <end position="357"/>
    </location>
</feature>
<keyword evidence="3" id="KW-0645">Protease</keyword>
<dbReference type="AlphaFoldDB" id="A0A518BBI5"/>
<evidence type="ECO:0000313" key="3">
    <source>
        <dbReference type="EMBL" id="QDU64351.1"/>
    </source>
</evidence>
<dbReference type="KEGG" id="knv:Pan216_52410"/>
<feature type="transmembrane region" description="Helical" evidence="1">
    <location>
        <begin position="707"/>
        <end position="725"/>
    </location>
</feature>
<dbReference type="InterPro" id="IPR003675">
    <property type="entry name" value="Rce1/LyrA-like_dom"/>
</dbReference>
<feature type="transmembrane region" description="Helical" evidence="1">
    <location>
        <begin position="290"/>
        <end position="312"/>
    </location>
</feature>
<proteinExistence type="predicted"/>
<feature type="transmembrane region" description="Helical" evidence="1">
    <location>
        <begin position="363"/>
        <end position="383"/>
    </location>
</feature>
<sequence length="738" mass="80806">MNDGKDARVPSLPSGLPAVSTKRGELLRWARLARKELRETLRDRRTIVTLVVMPLVLYPLVTIAFQTYLLSNAPRPDRIVYHLGFVSPEDRAIFLNLLNVAAQFEPYVPEEEPRVEQANALLPNSTEPVKEAIGRLYLTEDVEDAVQGINVDVGVRRGESSPQLDESSKTIEIDWEFIVREGNPRGRKGVDFLKRRLSLANQAMLQARLQSHGDLQRVMPVQSKTITVKSEEEEAAIPLAAVLPLILLMMTITGAVYPAIDLTAGERERGTLEVLMAAPVPRVRLLLAKYSAVLTVALLTASVNLLMLLITLRLSGLGKTLLGSQGLTGSTMVALALSLFLFAAFFSAVLLAVTSFAQSFKEAQAHLIPLTLAALVPGVASMLPGIQLKLGLAVVPLLNISLLVRDLLNGAVKPSIMAVVILSTLLYAISAIALAARVFGSDQMLYDTETRWRDFWRRRRTPIDAPTLSGAMGCISLIFPLFILANGGIAQSSLQAPWRLFCAAVALLIVFGLFPLLAAWMGNVTLRKAFAWRGASLLGFLAAILFGLSLWPLCHELVVATNLLGFETVDRSILERGAVTVMRLRKMPPWLVIGALVLVPAIAEEFFFRGYFYRTLEPRLSAARTILVTAVLFGLFHVVSAQGILVERLFPSLLMGLALGWVRYRTGSIFPPMLLHACHNGLVVFLSFRSDFLSKIQLLTVDSAHLPLSWCAAAVLVCVGAVIVMERSRPTPMPTECT</sequence>
<feature type="transmembrane region" description="Helical" evidence="1">
    <location>
        <begin position="414"/>
        <end position="440"/>
    </location>
</feature>
<dbReference type="GO" id="GO:0016020">
    <property type="term" value="C:membrane"/>
    <property type="evidence" value="ECO:0007669"/>
    <property type="project" value="UniProtKB-SubCell"/>
</dbReference>
<dbReference type="PANTHER" id="PTHR43471">
    <property type="entry name" value="ABC TRANSPORTER PERMEASE"/>
    <property type="match status" value="1"/>
</dbReference>
<protein>
    <submittedName>
        <fullName evidence="3">CAAX amino terminal protease self-immunity</fullName>
    </submittedName>
</protein>
<keyword evidence="1" id="KW-1133">Transmembrane helix</keyword>
<evidence type="ECO:0000256" key="1">
    <source>
        <dbReference type="SAM" id="Phobius"/>
    </source>
</evidence>